<keyword evidence="1" id="KW-0560">Oxidoreductase</keyword>
<feature type="domain" description="Aldehyde dehydrogenase" evidence="3">
    <location>
        <begin position="38"/>
        <end position="326"/>
    </location>
</feature>
<dbReference type="Proteomes" id="UP001055940">
    <property type="component" value="Chromosome"/>
</dbReference>
<feature type="region of interest" description="Disordered" evidence="2">
    <location>
        <begin position="501"/>
        <end position="526"/>
    </location>
</feature>
<dbReference type="RefSeq" id="WP_254419236.1">
    <property type="nucleotide sequence ID" value="NZ_BAAAJB010000002.1"/>
</dbReference>
<dbReference type="EMBL" id="CP099837">
    <property type="protein sequence ID" value="USY20106.1"/>
    <property type="molecule type" value="Genomic_DNA"/>
</dbReference>
<dbReference type="PANTHER" id="PTHR43353:SF3">
    <property type="entry name" value="ALDEHYDE DEHYDROGENASE-RELATED"/>
    <property type="match status" value="1"/>
</dbReference>
<dbReference type="InterPro" id="IPR016162">
    <property type="entry name" value="Ald_DH_N"/>
</dbReference>
<evidence type="ECO:0000256" key="2">
    <source>
        <dbReference type="SAM" id="MobiDB-lite"/>
    </source>
</evidence>
<proteinExistence type="predicted"/>
<evidence type="ECO:0000259" key="3">
    <source>
        <dbReference type="Pfam" id="PF00171"/>
    </source>
</evidence>
<dbReference type="Gene3D" id="3.40.605.10">
    <property type="entry name" value="Aldehyde Dehydrogenase, Chain A, domain 1"/>
    <property type="match status" value="2"/>
</dbReference>
<accession>A0ABY5D8M5</accession>
<dbReference type="InterPro" id="IPR050740">
    <property type="entry name" value="Aldehyde_DH_Superfamily"/>
</dbReference>
<dbReference type="SUPFAM" id="SSF53720">
    <property type="entry name" value="ALDH-like"/>
    <property type="match status" value="1"/>
</dbReference>
<dbReference type="CDD" id="cd07129">
    <property type="entry name" value="ALDH_KGSADH"/>
    <property type="match status" value="1"/>
</dbReference>
<dbReference type="Pfam" id="PF00171">
    <property type="entry name" value="Aldedh"/>
    <property type="match status" value="1"/>
</dbReference>
<dbReference type="InterPro" id="IPR044151">
    <property type="entry name" value="ALDH_KGSADH"/>
</dbReference>
<organism evidence="4 5">
    <name type="scientific">Nocardiopsis exhalans</name>
    <dbReference type="NCBI Taxonomy" id="163604"/>
    <lineage>
        <taxon>Bacteria</taxon>
        <taxon>Bacillati</taxon>
        <taxon>Actinomycetota</taxon>
        <taxon>Actinomycetes</taxon>
        <taxon>Streptosporangiales</taxon>
        <taxon>Nocardiopsidaceae</taxon>
        <taxon>Nocardiopsis</taxon>
    </lineage>
</organism>
<evidence type="ECO:0000313" key="5">
    <source>
        <dbReference type="Proteomes" id="UP001055940"/>
    </source>
</evidence>
<evidence type="ECO:0000256" key="1">
    <source>
        <dbReference type="ARBA" id="ARBA00023002"/>
    </source>
</evidence>
<reference evidence="4" key="1">
    <citation type="submission" date="2022-06" db="EMBL/GenBank/DDBJ databases">
        <authorList>
            <person name="Ping M."/>
        </authorList>
    </citation>
    <scope>NUCLEOTIDE SEQUENCE</scope>
    <source>
        <strain evidence="4">JCM11759T</strain>
    </source>
</reference>
<sequence>MPDAVHAPLQEVLDMTTETPRVPSAPDTAAAPCAAAEELRETTPEELDAVLERAAAAAPLYAALPAADRARALRTVADALDGAADRLVPVAMAEAHYPEARCRGELGRTTFQLRLFADVLEEGEYLEAMIDPADPDWGTPRPDVRRLLVPLGPVVVFGASNFPFAFSTAGGDTASALAAGCPVVVKAHPGHPELARLTAELVVAALSDAGAPEGVFALVSGFEAGKRAVTHPLTRAVGFTGSIPGGRALYDLAVSRPEPIPFYGELGSVNPVFVTRAAMSARGGQILEGYAGSATMGSGQFCTKPGVVFVPEGAELDALVADFEGRAAAPLLNDRVGEGFVRGLEALSAHPATEVLVRGRQIVEGVEGAEGWSPSLLRTDLDSLLEHSEDLLAECFGPAALVVSYPDERRLLEVGGVLHGQLTVTVHGEEEDPMAPALLALGASVAGRVIWNGWPTGVAVTHAMTHGGPYPATTAPLHTSVGTTAIRRFLRPVTYQSVPQPLLPPELRDGNPLAVPRRVNGGLPSE</sequence>
<dbReference type="InterPro" id="IPR015590">
    <property type="entry name" value="Aldehyde_DH_dom"/>
</dbReference>
<gene>
    <name evidence="4" type="ORF">NE857_33615</name>
</gene>
<dbReference type="InterPro" id="IPR016161">
    <property type="entry name" value="Ald_DH/histidinol_DH"/>
</dbReference>
<name>A0ABY5D8M5_9ACTN</name>
<dbReference type="PANTHER" id="PTHR43353">
    <property type="entry name" value="SUCCINATE-SEMIALDEHYDE DEHYDROGENASE, MITOCHONDRIAL"/>
    <property type="match status" value="1"/>
</dbReference>
<evidence type="ECO:0000313" key="4">
    <source>
        <dbReference type="EMBL" id="USY20106.1"/>
    </source>
</evidence>
<protein>
    <submittedName>
        <fullName evidence="4">Aldehyde dehydrogenase (NADP(+))</fullName>
    </submittedName>
</protein>
<keyword evidence="5" id="KW-1185">Reference proteome</keyword>